<dbReference type="SUPFAM" id="SSF47781">
    <property type="entry name" value="RuvA domain 2-like"/>
    <property type="match status" value="1"/>
</dbReference>
<dbReference type="Proteomes" id="UP000317648">
    <property type="component" value="Chromosome"/>
</dbReference>
<dbReference type="RefSeq" id="WP_145056565.1">
    <property type="nucleotide sequence ID" value="NZ_CP036433.1"/>
</dbReference>
<dbReference type="KEGG" id="lcre:Pla8534_56660"/>
<dbReference type="Pfam" id="PF17782">
    <property type="entry name" value="WHD_DprA"/>
    <property type="match status" value="1"/>
</dbReference>
<dbReference type="EMBL" id="CP036433">
    <property type="protein sequence ID" value="QDU97809.1"/>
    <property type="molecule type" value="Genomic_DNA"/>
</dbReference>
<protein>
    <submittedName>
        <fullName evidence="4">Uncharacterized protein</fullName>
    </submittedName>
</protein>
<name>A0A518E136_9BACT</name>
<dbReference type="InterPro" id="IPR036388">
    <property type="entry name" value="WH-like_DNA-bd_sf"/>
</dbReference>
<dbReference type="AlphaFoldDB" id="A0A518E136"/>
<dbReference type="PANTHER" id="PTHR43022:SF1">
    <property type="entry name" value="PROTEIN SMF"/>
    <property type="match status" value="1"/>
</dbReference>
<dbReference type="InterPro" id="IPR041614">
    <property type="entry name" value="DprA_WH"/>
</dbReference>
<dbReference type="InterPro" id="IPR003488">
    <property type="entry name" value="DprA"/>
</dbReference>
<evidence type="ECO:0000259" key="3">
    <source>
        <dbReference type="Pfam" id="PF17782"/>
    </source>
</evidence>
<reference evidence="4 5" key="1">
    <citation type="submission" date="2019-02" db="EMBL/GenBank/DDBJ databases">
        <title>Deep-cultivation of Planctomycetes and their phenomic and genomic characterization uncovers novel biology.</title>
        <authorList>
            <person name="Wiegand S."/>
            <person name="Jogler M."/>
            <person name="Boedeker C."/>
            <person name="Pinto D."/>
            <person name="Vollmers J."/>
            <person name="Rivas-Marin E."/>
            <person name="Kohn T."/>
            <person name="Peeters S.H."/>
            <person name="Heuer A."/>
            <person name="Rast P."/>
            <person name="Oberbeckmann S."/>
            <person name="Bunk B."/>
            <person name="Jeske O."/>
            <person name="Meyerdierks A."/>
            <person name="Storesund J.E."/>
            <person name="Kallscheuer N."/>
            <person name="Luecker S."/>
            <person name="Lage O.M."/>
            <person name="Pohl T."/>
            <person name="Merkel B.J."/>
            <person name="Hornburger P."/>
            <person name="Mueller R.-W."/>
            <person name="Bruemmer F."/>
            <person name="Labrenz M."/>
            <person name="Spormann A.M."/>
            <person name="Op den Camp H."/>
            <person name="Overmann J."/>
            <person name="Amann R."/>
            <person name="Jetten M.S.M."/>
            <person name="Mascher T."/>
            <person name="Medema M.H."/>
            <person name="Devos D.P."/>
            <person name="Kaster A.-K."/>
            <person name="Ovreas L."/>
            <person name="Rohde M."/>
            <person name="Galperin M.Y."/>
            <person name="Jogler C."/>
        </authorList>
    </citation>
    <scope>NUCLEOTIDE SEQUENCE [LARGE SCALE GENOMIC DNA]</scope>
    <source>
        <strain evidence="4 5">Pla85_3_4</strain>
    </source>
</reference>
<dbReference type="OrthoDB" id="9785707at2"/>
<evidence type="ECO:0000256" key="1">
    <source>
        <dbReference type="ARBA" id="ARBA00006525"/>
    </source>
</evidence>
<feature type="domain" description="Smf/DprA SLOG" evidence="2">
    <location>
        <begin position="84"/>
        <end position="292"/>
    </location>
</feature>
<evidence type="ECO:0000259" key="2">
    <source>
        <dbReference type="Pfam" id="PF02481"/>
    </source>
</evidence>
<dbReference type="GO" id="GO:0009294">
    <property type="term" value="P:DNA-mediated transformation"/>
    <property type="evidence" value="ECO:0007669"/>
    <property type="project" value="InterPro"/>
</dbReference>
<organism evidence="4 5">
    <name type="scientific">Lignipirellula cremea</name>
    <dbReference type="NCBI Taxonomy" id="2528010"/>
    <lineage>
        <taxon>Bacteria</taxon>
        <taxon>Pseudomonadati</taxon>
        <taxon>Planctomycetota</taxon>
        <taxon>Planctomycetia</taxon>
        <taxon>Pirellulales</taxon>
        <taxon>Pirellulaceae</taxon>
        <taxon>Lignipirellula</taxon>
    </lineage>
</organism>
<sequence>MIPTLSPQKRAAMKLSLVPGVGPRIYQDLVQRFGDPLSVFSAAPSELRSTPGVGPKLLAALLQADELTNVDQELALCGEHQISLLATSDDDYPRPLQDIPDPPPLLYLRGNLLPTDAIAIAIVGSRHATHYGSTQAERLAGGLARAGITVVSGLARGIDKAAHRGALAAGGRTLAVLGSGVLNIYPPEHDKLAQDVIAHGALLSEYPPQKPPSQGSFPQRNRIVTGLSLGVIVVEASERSGALISARHALEQNREVFAVPGSVDSRNSRGCHRLIRDGARLVETVDDVLEELGPLVEGVTTDNGAEVRHPAELKLSEMERQVLDAIPTEPATIDTVVASSRLPIHNVLATISVLEMRRLVRRLGGQRLVRL</sequence>
<proteinExistence type="inferred from homology"/>
<dbReference type="Gene3D" id="1.10.10.10">
    <property type="entry name" value="Winged helix-like DNA-binding domain superfamily/Winged helix DNA-binding domain"/>
    <property type="match status" value="1"/>
</dbReference>
<dbReference type="SUPFAM" id="SSF102405">
    <property type="entry name" value="MCP/YpsA-like"/>
    <property type="match status" value="1"/>
</dbReference>
<comment type="similarity">
    <text evidence="1">Belongs to the DprA/Smf family.</text>
</comment>
<gene>
    <name evidence="4" type="ORF">Pla8534_56660</name>
</gene>
<accession>A0A518E136</accession>
<evidence type="ECO:0000313" key="4">
    <source>
        <dbReference type="EMBL" id="QDU97809.1"/>
    </source>
</evidence>
<dbReference type="Gene3D" id="3.40.50.450">
    <property type="match status" value="1"/>
</dbReference>
<evidence type="ECO:0000313" key="5">
    <source>
        <dbReference type="Proteomes" id="UP000317648"/>
    </source>
</evidence>
<dbReference type="PANTHER" id="PTHR43022">
    <property type="entry name" value="PROTEIN SMF"/>
    <property type="match status" value="1"/>
</dbReference>
<dbReference type="Pfam" id="PF02481">
    <property type="entry name" value="DNA_processg_A"/>
    <property type="match status" value="1"/>
</dbReference>
<dbReference type="InterPro" id="IPR057666">
    <property type="entry name" value="DrpA_SLOG"/>
</dbReference>
<dbReference type="NCBIfam" id="TIGR00732">
    <property type="entry name" value="dprA"/>
    <property type="match status" value="1"/>
</dbReference>
<keyword evidence="5" id="KW-1185">Reference proteome</keyword>
<dbReference type="InterPro" id="IPR010994">
    <property type="entry name" value="RuvA_2-like"/>
</dbReference>
<feature type="domain" description="DprA winged helix" evidence="3">
    <location>
        <begin position="309"/>
        <end position="366"/>
    </location>
</feature>